<keyword evidence="2" id="KW-0732">Signal</keyword>
<feature type="domain" description="DUF5667" evidence="3">
    <location>
        <begin position="59"/>
        <end position="166"/>
    </location>
</feature>
<keyword evidence="5" id="KW-1185">Reference proteome</keyword>
<gene>
    <name evidence="4" type="ORF">BCM02_101361</name>
</gene>
<feature type="chain" id="PRO_5039180120" description="DUF5667 domain-containing protein" evidence="2">
    <location>
        <begin position="28"/>
        <end position="343"/>
    </location>
</feature>
<accession>A0A5S5CJQ4</accession>
<dbReference type="EMBL" id="VNHS01000001">
    <property type="protein sequence ID" value="TYP79243.1"/>
    <property type="molecule type" value="Genomic_DNA"/>
</dbReference>
<protein>
    <recommendedName>
        <fullName evidence="3">DUF5667 domain-containing protein</fullName>
    </recommendedName>
</protein>
<evidence type="ECO:0000259" key="3">
    <source>
        <dbReference type="Pfam" id="PF18915"/>
    </source>
</evidence>
<dbReference type="Pfam" id="PF18915">
    <property type="entry name" value="DUF5667"/>
    <property type="match status" value="1"/>
</dbReference>
<organism evidence="4 5">
    <name type="scientific">Paenibacillus methanolicus</name>
    <dbReference type="NCBI Taxonomy" id="582686"/>
    <lineage>
        <taxon>Bacteria</taxon>
        <taxon>Bacillati</taxon>
        <taxon>Bacillota</taxon>
        <taxon>Bacilli</taxon>
        <taxon>Bacillales</taxon>
        <taxon>Paenibacillaceae</taxon>
        <taxon>Paenibacillus</taxon>
    </lineage>
</organism>
<feature type="region of interest" description="Disordered" evidence="1">
    <location>
        <begin position="232"/>
        <end position="252"/>
    </location>
</feature>
<sequence length="343" mass="36030">MRTGLQTILAKTTVVSLLAFSFGTATAWADETNTQSALTADAAVTASMTDIGEDAPSLRPGDFFYFVKTMYERIQLAFANDDMEEAILLAQFAQERLAESAALLEEGKTQIAEVALQRSLAEQQLAVETAASVVGAEPAVPAVPAGQETQAVVAALAGAETGDSPADADETETSTEEAESVEPAVADKVKHSLQHNIMALTAALEHVNNPKAQQSLLKNITKSFAKLEKKLTRLSGKSAASTTSETDDAEAALSANDTAAEANEVEAPTAVQAASAVVKGTVSATIAAEAVDAQPKEKEKKEKTKKTLERKRSDEKQSNKAVKSQGNHGKGDTAGQLNKKETK</sequence>
<name>A0A5S5CJQ4_9BACL</name>
<comment type="caution">
    <text evidence="4">The sequence shown here is derived from an EMBL/GenBank/DDBJ whole genome shotgun (WGS) entry which is preliminary data.</text>
</comment>
<dbReference type="RefSeq" id="WP_148927329.1">
    <property type="nucleotide sequence ID" value="NZ_VNHS01000001.1"/>
</dbReference>
<evidence type="ECO:0000313" key="5">
    <source>
        <dbReference type="Proteomes" id="UP000323257"/>
    </source>
</evidence>
<feature type="compositionally biased region" description="Basic and acidic residues" evidence="1">
    <location>
        <begin position="294"/>
        <end position="318"/>
    </location>
</feature>
<evidence type="ECO:0000256" key="1">
    <source>
        <dbReference type="SAM" id="MobiDB-lite"/>
    </source>
</evidence>
<reference evidence="4 5" key="1">
    <citation type="submission" date="2019-07" db="EMBL/GenBank/DDBJ databases">
        <title>Genomic Encyclopedia of Type Strains, Phase III (KMG-III): the genomes of soil and plant-associated and newly described type strains.</title>
        <authorList>
            <person name="Whitman W."/>
        </authorList>
    </citation>
    <scope>NUCLEOTIDE SEQUENCE [LARGE SCALE GENOMIC DNA]</scope>
    <source>
        <strain evidence="4 5">BL24</strain>
    </source>
</reference>
<evidence type="ECO:0000256" key="2">
    <source>
        <dbReference type="SAM" id="SignalP"/>
    </source>
</evidence>
<feature type="region of interest" description="Disordered" evidence="1">
    <location>
        <begin position="288"/>
        <end position="343"/>
    </location>
</feature>
<dbReference type="InterPro" id="IPR043725">
    <property type="entry name" value="DUF5667"/>
</dbReference>
<dbReference type="AlphaFoldDB" id="A0A5S5CJQ4"/>
<feature type="compositionally biased region" description="Acidic residues" evidence="1">
    <location>
        <begin position="166"/>
        <end position="180"/>
    </location>
</feature>
<evidence type="ECO:0000313" key="4">
    <source>
        <dbReference type="EMBL" id="TYP79243.1"/>
    </source>
</evidence>
<feature type="signal peptide" evidence="2">
    <location>
        <begin position="1"/>
        <end position="27"/>
    </location>
</feature>
<dbReference type="Proteomes" id="UP000323257">
    <property type="component" value="Unassembled WGS sequence"/>
</dbReference>
<proteinExistence type="predicted"/>
<feature type="region of interest" description="Disordered" evidence="1">
    <location>
        <begin position="161"/>
        <end position="182"/>
    </location>
</feature>
<dbReference type="OrthoDB" id="2456753at2"/>